<reference evidence="16 17" key="1">
    <citation type="submission" date="2016-08" db="EMBL/GenBank/DDBJ databases">
        <title>Analysis of Carbohydrate Active Enzymes in Thermogemmatispora T81 Reveals Carbohydrate Degradation Ability.</title>
        <authorList>
            <person name="Tomazini A."/>
            <person name="Lal S."/>
            <person name="Stott M."/>
            <person name="Henrissat B."/>
            <person name="Polikarpov I."/>
            <person name="Sparling R."/>
            <person name="Levin D.B."/>
        </authorList>
    </citation>
    <scope>NUCLEOTIDE SEQUENCE [LARGE SCALE GENOMIC DNA]</scope>
    <source>
        <strain evidence="16 17">T81</strain>
    </source>
</reference>
<dbReference type="UniPathway" id="UPA00277">
    <property type="reaction ID" value="UER00407"/>
</dbReference>
<comment type="catalytic activity">
    <reaction evidence="13 14">
        <text>FMN + ATP + H(+) = FAD + diphosphate</text>
        <dbReference type="Rhea" id="RHEA:17237"/>
        <dbReference type="ChEBI" id="CHEBI:15378"/>
        <dbReference type="ChEBI" id="CHEBI:30616"/>
        <dbReference type="ChEBI" id="CHEBI:33019"/>
        <dbReference type="ChEBI" id="CHEBI:57692"/>
        <dbReference type="ChEBI" id="CHEBI:58210"/>
        <dbReference type="EC" id="2.7.7.2"/>
    </reaction>
</comment>
<evidence type="ECO:0000313" key="16">
    <source>
        <dbReference type="EMBL" id="RAQ98060.1"/>
    </source>
</evidence>
<comment type="pathway">
    <text evidence="1 14">Cofactor biosynthesis; FAD biosynthesis; FAD from FMN: step 1/1.</text>
</comment>
<evidence type="ECO:0000256" key="4">
    <source>
        <dbReference type="ARBA" id="ARBA00022643"/>
    </source>
</evidence>
<evidence type="ECO:0000256" key="7">
    <source>
        <dbReference type="ARBA" id="ARBA00022741"/>
    </source>
</evidence>
<dbReference type="OrthoDB" id="9803667at2"/>
<dbReference type="Gene3D" id="2.40.30.30">
    <property type="entry name" value="Riboflavin kinase-like"/>
    <property type="match status" value="1"/>
</dbReference>
<dbReference type="Pfam" id="PF01687">
    <property type="entry name" value="Flavokinase"/>
    <property type="match status" value="1"/>
</dbReference>
<dbReference type="InterPro" id="IPR015865">
    <property type="entry name" value="Riboflavin_kinase_bac/euk"/>
</dbReference>
<evidence type="ECO:0000259" key="15">
    <source>
        <dbReference type="SMART" id="SM00904"/>
    </source>
</evidence>
<dbReference type="SUPFAM" id="SSF82114">
    <property type="entry name" value="Riboflavin kinase-like"/>
    <property type="match status" value="1"/>
</dbReference>
<evidence type="ECO:0000256" key="13">
    <source>
        <dbReference type="ARBA" id="ARBA00049494"/>
    </source>
</evidence>
<dbReference type="InterPro" id="IPR023465">
    <property type="entry name" value="Riboflavin_kinase_dom_sf"/>
</dbReference>
<dbReference type="PANTHER" id="PTHR22749:SF6">
    <property type="entry name" value="RIBOFLAVIN KINASE"/>
    <property type="match status" value="1"/>
</dbReference>
<dbReference type="AlphaFoldDB" id="A0A328VQN6"/>
<dbReference type="GO" id="GO:0005524">
    <property type="term" value="F:ATP binding"/>
    <property type="evidence" value="ECO:0007669"/>
    <property type="project" value="UniProtKB-UniRule"/>
</dbReference>
<dbReference type="InterPro" id="IPR014729">
    <property type="entry name" value="Rossmann-like_a/b/a_fold"/>
</dbReference>
<keyword evidence="11" id="KW-0511">Multifunctional enzyme</keyword>
<dbReference type="EC" id="2.7.7.2" evidence="14"/>
<dbReference type="SMART" id="SM00904">
    <property type="entry name" value="Flavokinase"/>
    <property type="match status" value="1"/>
</dbReference>
<dbReference type="GO" id="GO:0008531">
    <property type="term" value="F:riboflavin kinase activity"/>
    <property type="evidence" value="ECO:0007669"/>
    <property type="project" value="UniProtKB-UniRule"/>
</dbReference>
<evidence type="ECO:0000313" key="17">
    <source>
        <dbReference type="Proteomes" id="UP000248706"/>
    </source>
</evidence>
<evidence type="ECO:0000256" key="14">
    <source>
        <dbReference type="PIRNR" id="PIRNR004491"/>
    </source>
</evidence>
<comment type="caution">
    <text evidence="16">The sequence shown here is derived from an EMBL/GenBank/DDBJ whole genome shotgun (WGS) entry which is preliminary data.</text>
</comment>
<dbReference type="SUPFAM" id="SSF52374">
    <property type="entry name" value="Nucleotidylyl transferase"/>
    <property type="match status" value="1"/>
</dbReference>
<dbReference type="EC" id="2.7.1.26" evidence="14"/>
<comment type="similarity">
    <text evidence="14">Belongs to the ribF family.</text>
</comment>
<dbReference type="EMBL" id="MCIF01000002">
    <property type="protein sequence ID" value="RAQ98060.1"/>
    <property type="molecule type" value="Genomic_DNA"/>
</dbReference>
<dbReference type="Pfam" id="PF06574">
    <property type="entry name" value="FAD_syn"/>
    <property type="match status" value="1"/>
</dbReference>
<dbReference type="InterPro" id="IPR015864">
    <property type="entry name" value="FAD_synthase"/>
</dbReference>
<gene>
    <name evidence="16" type="ORF">A4R35_21145</name>
</gene>
<evidence type="ECO:0000256" key="3">
    <source>
        <dbReference type="ARBA" id="ARBA00022630"/>
    </source>
</evidence>
<evidence type="ECO:0000256" key="12">
    <source>
        <dbReference type="ARBA" id="ARBA00047880"/>
    </source>
</evidence>
<dbReference type="NCBIfam" id="TIGR00083">
    <property type="entry name" value="ribF"/>
    <property type="match status" value="1"/>
</dbReference>
<dbReference type="NCBIfam" id="NF004160">
    <property type="entry name" value="PRK05627.1-3"/>
    <property type="match status" value="1"/>
</dbReference>
<feature type="domain" description="Riboflavin kinase" evidence="15">
    <location>
        <begin position="179"/>
        <end position="312"/>
    </location>
</feature>
<keyword evidence="6 14" id="KW-0548">Nucleotidyltransferase</keyword>
<evidence type="ECO:0000256" key="6">
    <source>
        <dbReference type="ARBA" id="ARBA00022695"/>
    </source>
</evidence>
<dbReference type="UniPathway" id="UPA00276">
    <property type="reaction ID" value="UER00406"/>
</dbReference>
<sequence>MNYQTTVTAQEPIVITIGNFDGIHRGHQRLLHELRALAVTLGCKPVLLTFEPHTLAVVRPHVPLQCLTSLEEKLALARRYGGVEDYIVIQFTPQVAAMSARQFLDELRAAFDLKGLVVGENFSLGHNREGNIAFLQGYGAEHGLVVRALPLEEIRGVRVSSTEIRALVSAGRIAEAADLLGHPLLLSGIVVHGDHRGRLLGFPTANIVPEPFRLLPANGIYAARVAVEEAGMSDVFSSPHVYKSAVNVGIRPNFPSKRPLVEAYLLDVELDLYGKRILVEFIARLRDEQRFDSIDALKEQMAADVEQVRQIL</sequence>
<evidence type="ECO:0000256" key="11">
    <source>
        <dbReference type="ARBA" id="ARBA00023268"/>
    </source>
</evidence>
<evidence type="ECO:0000256" key="8">
    <source>
        <dbReference type="ARBA" id="ARBA00022777"/>
    </source>
</evidence>
<organism evidence="16 17">
    <name type="scientific">Thermogemmatispora tikiterensis</name>
    <dbReference type="NCBI Taxonomy" id="1825093"/>
    <lineage>
        <taxon>Bacteria</taxon>
        <taxon>Bacillati</taxon>
        <taxon>Chloroflexota</taxon>
        <taxon>Ktedonobacteria</taxon>
        <taxon>Thermogemmatisporales</taxon>
        <taxon>Thermogemmatisporaceae</taxon>
        <taxon>Thermogemmatispora</taxon>
    </lineage>
</organism>
<keyword evidence="3 14" id="KW-0285">Flavoprotein</keyword>
<keyword evidence="5 14" id="KW-0808">Transferase</keyword>
<dbReference type="PANTHER" id="PTHR22749">
    <property type="entry name" value="RIBOFLAVIN KINASE/FMN ADENYLYLTRANSFERASE"/>
    <property type="match status" value="1"/>
</dbReference>
<comment type="catalytic activity">
    <reaction evidence="12 14">
        <text>riboflavin + ATP = FMN + ADP + H(+)</text>
        <dbReference type="Rhea" id="RHEA:14357"/>
        <dbReference type="ChEBI" id="CHEBI:15378"/>
        <dbReference type="ChEBI" id="CHEBI:30616"/>
        <dbReference type="ChEBI" id="CHEBI:57986"/>
        <dbReference type="ChEBI" id="CHEBI:58210"/>
        <dbReference type="ChEBI" id="CHEBI:456216"/>
        <dbReference type="EC" id="2.7.1.26"/>
    </reaction>
</comment>
<dbReference type="GO" id="GO:0009398">
    <property type="term" value="P:FMN biosynthetic process"/>
    <property type="evidence" value="ECO:0007669"/>
    <property type="project" value="UniProtKB-UniRule"/>
</dbReference>
<dbReference type="RefSeq" id="WP_112433005.1">
    <property type="nucleotide sequence ID" value="NZ_MCIF01000002.1"/>
</dbReference>
<keyword evidence="8 14" id="KW-0418">Kinase</keyword>
<evidence type="ECO:0000256" key="1">
    <source>
        <dbReference type="ARBA" id="ARBA00004726"/>
    </source>
</evidence>
<evidence type="ECO:0000256" key="5">
    <source>
        <dbReference type="ARBA" id="ARBA00022679"/>
    </source>
</evidence>
<dbReference type="Proteomes" id="UP000248706">
    <property type="component" value="Unassembled WGS sequence"/>
</dbReference>
<keyword evidence="10 14" id="KW-0067">ATP-binding</keyword>
<dbReference type="InterPro" id="IPR023468">
    <property type="entry name" value="Riboflavin_kinase"/>
</dbReference>
<evidence type="ECO:0000256" key="9">
    <source>
        <dbReference type="ARBA" id="ARBA00022827"/>
    </source>
</evidence>
<comment type="pathway">
    <text evidence="2 14">Cofactor biosynthesis; FMN biosynthesis; FMN from riboflavin (ATP route): step 1/1.</text>
</comment>
<dbReference type="Gene3D" id="3.40.50.620">
    <property type="entry name" value="HUPs"/>
    <property type="match status" value="1"/>
</dbReference>
<proteinExistence type="inferred from homology"/>
<keyword evidence="17" id="KW-1185">Reference proteome</keyword>
<keyword evidence="7 14" id="KW-0547">Nucleotide-binding</keyword>
<dbReference type="GO" id="GO:0009231">
    <property type="term" value="P:riboflavin biosynthetic process"/>
    <property type="evidence" value="ECO:0007669"/>
    <property type="project" value="InterPro"/>
</dbReference>
<dbReference type="GO" id="GO:0003919">
    <property type="term" value="F:FMN adenylyltransferase activity"/>
    <property type="evidence" value="ECO:0007669"/>
    <property type="project" value="UniProtKB-UniRule"/>
</dbReference>
<dbReference type="FunFam" id="3.40.50.620:FF:000021">
    <property type="entry name" value="Riboflavin biosynthesis protein"/>
    <property type="match status" value="1"/>
</dbReference>
<dbReference type="InterPro" id="IPR002606">
    <property type="entry name" value="Riboflavin_kinase_bac"/>
</dbReference>
<evidence type="ECO:0000256" key="2">
    <source>
        <dbReference type="ARBA" id="ARBA00005201"/>
    </source>
</evidence>
<keyword evidence="4 14" id="KW-0288">FMN</keyword>
<name>A0A328VQN6_9CHLR</name>
<dbReference type="PIRSF" id="PIRSF004491">
    <property type="entry name" value="FAD_Synth"/>
    <property type="match status" value="1"/>
</dbReference>
<protein>
    <recommendedName>
        <fullName evidence="14">Riboflavin biosynthesis protein</fullName>
    </recommendedName>
    <domain>
        <recommendedName>
            <fullName evidence="14">Riboflavin kinase</fullName>
            <ecNumber evidence="14">2.7.1.26</ecNumber>
        </recommendedName>
        <alternativeName>
            <fullName evidence="14">Flavokinase</fullName>
        </alternativeName>
    </domain>
    <domain>
        <recommendedName>
            <fullName evidence="14">FMN adenylyltransferase</fullName>
            <ecNumber evidence="14">2.7.7.2</ecNumber>
        </recommendedName>
        <alternativeName>
            <fullName evidence="14">FAD pyrophosphorylase</fullName>
        </alternativeName>
        <alternativeName>
            <fullName evidence="14">FAD synthase</fullName>
        </alternativeName>
    </domain>
</protein>
<keyword evidence="9 14" id="KW-0274">FAD</keyword>
<evidence type="ECO:0000256" key="10">
    <source>
        <dbReference type="ARBA" id="ARBA00022840"/>
    </source>
</evidence>
<accession>A0A328VQN6</accession>
<dbReference type="GO" id="GO:0006747">
    <property type="term" value="P:FAD biosynthetic process"/>
    <property type="evidence" value="ECO:0007669"/>
    <property type="project" value="UniProtKB-UniRule"/>
</dbReference>
<dbReference type="CDD" id="cd02064">
    <property type="entry name" value="FAD_synthetase_N"/>
    <property type="match status" value="1"/>
</dbReference>